<gene>
    <name evidence="2" type="primary">LOC142169754</name>
</gene>
<dbReference type="RefSeq" id="XP_075087762.1">
    <property type="nucleotide sequence ID" value="XM_075231661.1"/>
</dbReference>
<evidence type="ECO:0000313" key="1">
    <source>
        <dbReference type="Proteomes" id="UP000790787"/>
    </source>
</evidence>
<name>A0AC58SS13_TOBAC</name>
<reference evidence="2" key="2">
    <citation type="submission" date="2025-08" db="UniProtKB">
        <authorList>
            <consortium name="RefSeq"/>
        </authorList>
    </citation>
    <scope>IDENTIFICATION</scope>
    <source>
        <tissue evidence="2">Leaf</tissue>
    </source>
</reference>
<protein>
    <submittedName>
        <fullName evidence="2">Secreted RxLR effector protein 78-like</fullName>
    </submittedName>
</protein>
<proteinExistence type="predicted"/>
<sequence length="146" mass="16960">MLYKLIAKVLDGRLQKVMSYIILEAQSGFIPGRRIDDNIILAHELVKSYMRKYISPGCMIKVDLQKAYDSVEWVYLEQVLEGLAFPDKFIKWVMACVRIVNYTILLNGEFVEPFNAAKGMRQGDPIFPFLFAIALEYLRRLPHELK</sequence>
<dbReference type="Proteomes" id="UP000790787">
    <property type="component" value="Chromosome 15"/>
</dbReference>
<organism evidence="1 2">
    <name type="scientific">Nicotiana tabacum</name>
    <name type="common">Common tobacco</name>
    <dbReference type="NCBI Taxonomy" id="4097"/>
    <lineage>
        <taxon>Eukaryota</taxon>
        <taxon>Viridiplantae</taxon>
        <taxon>Streptophyta</taxon>
        <taxon>Embryophyta</taxon>
        <taxon>Tracheophyta</taxon>
        <taxon>Spermatophyta</taxon>
        <taxon>Magnoliopsida</taxon>
        <taxon>eudicotyledons</taxon>
        <taxon>Gunneridae</taxon>
        <taxon>Pentapetalae</taxon>
        <taxon>asterids</taxon>
        <taxon>lamiids</taxon>
        <taxon>Solanales</taxon>
        <taxon>Solanaceae</taxon>
        <taxon>Nicotianoideae</taxon>
        <taxon>Nicotianeae</taxon>
        <taxon>Nicotiana</taxon>
    </lineage>
</organism>
<evidence type="ECO:0000313" key="2">
    <source>
        <dbReference type="RefSeq" id="XP_075087762.1"/>
    </source>
</evidence>
<keyword evidence="1" id="KW-1185">Reference proteome</keyword>
<reference evidence="1" key="1">
    <citation type="journal article" date="2014" name="Nat. Commun.">
        <title>The tobacco genome sequence and its comparison with those of tomato and potato.</title>
        <authorList>
            <person name="Sierro N."/>
            <person name="Battey J.N."/>
            <person name="Ouadi S."/>
            <person name="Bakaher N."/>
            <person name="Bovet L."/>
            <person name="Willig A."/>
            <person name="Goepfert S."/>
            <person name="Peitsch M.C."/>
            <person name="Ivanov N.V."/>
        </authorList>
    </citation>
    <scope>NUCLEOTIDE SEQUENCE [LARGE SCALE GENOMIC DNA]</scope>
</reference>
<accession>A0AC58SS13</accession>